<name>A0ABU1SEZ9_9MICO</name>
<dbReference type="SUPFAM" id="SSF46689">
    <property type="entry name" value="Homeodomain-like"/>
    <property type="match status" value="1"/>
</dbReference>
<evidence type="ECO:0000256" key="2">
    <source>
        <dbReference type="PROSITE-ProRule" id="PRU00335"/>
    </source>
</evidence>
<dbReference type="EMBL" id="JAVDUM010000012">
    <property type="protein sequence ID" value="MDR6868181.1"/>
    <property type="molecule type" value="Genomic_DNA"/>
</dbReference>
<dbReference type="InterPro" id="IPR001647">
    <property type="entry name" value="HTH_TetR"/>
</dbReference>
<accession>A0ABU1SEZ9</accession>
<evidence type="ECO:0000259" key="3">
    <source>
        <dbReference type="PROSITE" id="PS50977"/>
    </source>
</evidence>
<dbReference type="Gene3D" id="1.10.357.10">
    <property type="entry name" value="Tetracycline Repressor, domain 2"/>
    <property type="match status" value="1"/>
</dbReference>
<evidence type="ECO:0000313" key="5">
    <source>
        <dbReference type="Proteomes" id="UP001259347"/>
    </source>
</evidence>
<dbReference type="InterPro" id="IPR041483">
    <property type="entry name" value="TetR_C_34"/>
</dbReference>
<dbReference type="Proteomes" id="UP001259347">
    <property type="component" value="Unassembled WGS sequence"/>
</dbReference>
<protein>
    <submittedName>
        <fullName evidence="4">AcrR family transcriptional regulator</fullName>
    </submittedName>
</protein>
<dbReference type="RefSeq" id="WP_310021738.1">
    <property type="nucleotide sequence ID" value="NZ_JAVDUM010000012.1"/>
</dbReference>
<evidence type="ECO:0000313" key="4">
    <source>
        <dbReference type="EMBL" id="MDR6868181.1"/>
    </source>
</evidence>
<organism evidence="4 5">
    <name type="scientific">Microbacterium resistens</name>
    <dbReference type="NCBI Taxonomy" id="156977"/>
    <lineage>
        <taxon>Bacteria</taxon>
        <taxon>Bacillati</taxon>
        <taxon>Actinomycetota</taxon>
        <taxon>Actinomycetes</taxon>
        <taxon>Micrococcales</taxon>
        <taxon>Microbacteriaceae</taxon>
        <taxon>Microbacterium</taxon>
    </lineage>
</organism>
<keyword evidence="5" id="KW-1185">Reference proteome</keyword>
<feature type="domain" description="HTH tetR-type" evidence="3">
    <location>
        <begin position="16"/>
        <end position="76"/>
    </location>
</feature>
<comment type="caution">
    <text evidence="4">The sequence shown here is derived from an EMBL/GenBank/DDBJ whole genome shotgun (WGS) entry which is preliminary data.</text>
</comment>
<proteinExistence type="predicted"/>
<dbReference type="InterPro" id="IPR009057">
    <property type="entry name" value="Homeodomain-like_sf"/>
</dbReference>
<dbReference type="PROSITE" id="PS50977">
    <property type="entry name" value="HTH_TETR_2"/>
    <property type="match status" value="1"/>
</dbReference>
<evidence type="ECO:0000256" key="1">
    <source>
        <dbReference type="ARBA" id="ARBA00023125"/>
    </source>
</evidence>
<reference evidence="4 5" key="1">
    <citation type="submission" date="2023-07" db="EMBL/GenBank/DDBJ databases">
        <title>Sorghum-associated microbial communities from plants grown in Nebraska, USA.</title>
        <authorList>
            <person name="Schachtman D."/>
        </authorList>
    </citation>
    <scope>NUCLEOTIDE SEQUENCE [LARGE SCALE GENOMIC DNA]</scope>
    <source>
        <strain evidence="4 5">2980</strain>
    </source>
</reference>
<keyword evidence="1 2" id="KW-0238">DNA-binding</keyword>
<sequence>MSAPPFERARSEEQRAERRAAILSAAATMLSGSRVAELSLNGLSREVGLAKSNVLRYFESREAVLLDLYDREYREWLDVLDRELDPEAVTGVVTDGAAVEHVAAVIARTASDRPLLTELAASSATVLEHNVSGKVAADYKHAALGHAARLVGLVERIVGPLGPTGGIAFAGAMNLALGGAWAMCRPSPGMAAAYREHPELQRLQLDFAVVLRELVATVLTGLLHRPTRSDPLD</sequence>
<gene>
    <name evidence="4" type="ORF">J2Y69_002792</name>
</gene>
<dbReference type="Pfam" id="PF17929">
    <property type="entry name" value="TetR_C_34"/>
    <property type="match status" value="1"/>
</dbReference>
<feature type="DNA-binding region" description="H-T-H motif" evidence="2">
    <location>
        <begin position="39"/>
        <end position="58"/>
    </location>
</feature>